<organism evidence="2 3">
    <name type="scientific">Streptomyces griseoviridis</name>
    <dbReference type="NCBI Taxonomy" id="45398"/>
    <lineage>
        <taxon>Bacteria</taxon>
        <taxon>Bacillati</taxon>
        <taxon>Actinomycetota</taxon>
        <taxon>Actinomycetes</taxon>
        <taxon>Kitasatosporales</taxon>
        <taxon>Streptomycetaceae</taxon>
        <taxon>Streptomyces</taxon>
    </lineage>
</organism>
<name>A0A918LI04_STRGD</name>
<proteinExistence type="predicted"/>
<gene>
    <name evidence="2" type="ORF">GCM10010238_45110</name>
</gene>
<feature type="region of interest" description="Disordered" evidence="1">
    <location>
        <begin position="49"/>
        <end position="69"/>
    </location>
</feature>
<feature type="compositionally biased region" description="Basic and acidic residues" evidence="1">
    <location>
        <begin position="55"/>
        <end position="69"/>
    </location>
</feature>
<feature type="compositionally biased region" description="Basic and acidic residues" evidence="1">
    <location>
        <begin position="126"/>
        <end position="136"/>
    </location>
</feature>
<evidence type="ECO:0008006" key="4">
    <source>
        <dbReference type="Google" id="ProtNLM"/>
    </source>
</evidence>
<reference evidence="2" key="1">
    <citation type="journal article" date="2014" name="Int. J. Syst. Evol. Microbiol.">
        <title>Complete genome sequence of Corynebacterium casei LMG S-19264T (=DSM 44701T), isolated from a smear-ripened cheese.</title>
        <authorList>
            <consortium name="US DOE Joint Genome Institute (JGI-PGF)"/>
            <person name="Walter F."/>
            <person name="Albersmeier A."/>
            <person name="Kalinowski J."/>
            <person name="Ruckert C."/>
        </authorList>
    </citation>
    <scope>NUCLEOTIDE SEQUENCE</scope>
    <source>
        <strain evidence="2">JCM 4234</strain>
    </source>
</reference>
<evidence type="ECO:0000256" key="1">
    <source>
        <dbReference type="SAM" id="MobiDB-lite"/>
    </source>
</evidence>
<keyword evidence="3" id="KW-1185">Reference proteome</keyword>
<comment type="caution">
    <text evidence="2">The sequence shown here is derived from an EMBL/GenBank/DDBJ whole genome shotgun (WGS) entry which is preliminary data.</text>
</comment>
<dbReference type="InterPro" id="IPR018727">
    <property type="entry name" value="DUF2267"/>
</dbReference>
<dbReference type="Proteomes" id="UP000653493">
    <property type="component" value="Unassembled WGS sequence"/>
</dbReference>
<feature type="region of interest" description="Disordered" evidence="1">
    <location>
        <begin position="122"/>
        <end position="154"/>
    </location>
</feature>
<dbReference type="EMBL" id="BMSL01000014">
    <property type="protein sequence ID" value="GGS50573.1"/>
    <property type="molecule type" value="Genomic_DNA"/>
</dbReference>
<accession>A0A918LI04</accession>
<evidence type="ECO:0000313" key="2">
    <source>
        <dbReference type="EMBL" id="GGS50573.1"/>
    </source>
</evidence>
<dbReference type="Pfam" id="PF10025">
    <property type="entry name" value="DUF2267"/>
    <property type="match status" value="1"/>
</dbReference>
<sequence>MRADEFLTRVRDRGEFHSQEEAEQVTEAVLRVLGSRIVPGEATDLAAQLPAPLDEALRPERGRPEPFDREEFLRRVARRTGARPRTAEWDAGAVLSTVADTVPAGQVDHLLDQLPADWADLFGSTGERHAGRRDGTAGRAGTGNGGDKAPRRHG</sequence>
<dbReference type="Gene3D" id="1.10.490.110">
    <property type="entry name" value="Uncharacterized conserved protein DUF2267"/>
    <property type="match status" value="1"/>
</dbReference>
<reference evidence="2" key="2">
    <citation type="submission" date="2020-09" db="EMBL/GenBank/DDBJ databases">
        <authorList>
            <person name="Sun Q."/>
            <person name="Ohkuma M."/>
        </authorList>
    </citation>
    <scope>NUCLEOTIDE SEQUENCE</scope>
    <source>
        <strain evidence="2">JCM 4234</strain>
    </source>
</reference>
<evidence type="ECO:0000313" key="3">
    <source>
        <dbReference type="Proteomes" id="UP000653493"/>
    </source>
</evidence>
<dbReference type="InterPro" id="IPR038282">
    <property type="entry name" value="DUF2267_sf"/>
</dbReference>
<protein>
    <recommendedName>
        <fullName evidence="4">DUF2267 domain-containing protein</fullName>
    </recommendedName>
</protein>
<dbReference type="AlphaFoldDB" id="A0A918LI04"/>